<name>A0A914XIF6_9BILA</name>
<evidence type="ECO:0000313" key="2">
    <source>
        <dbReference type="Proteomes" id="UP000887566"/>
    </source>
</evidence>
<feature type="region of interest" description="Disordered" evidence="1">
    <location>
        <begin position="280"/>
        <end position="327"/>
    </location>
</feature>
<feature type="compositionally biased region" description="Polar residues" evidence="1">
    <location>
        <begin position="378"/>
        <end position="392"/>
    </location>
</feature>
<sequence length="505" mass="56121">MSTGDITSVKTRLSMLPYTELRKQAKENDIKANLKKDQLVEYLARKLVGDINPVSLKKEKRKGPRRYTVAVSNVASTDSSADNTQSSVVQENEESYLQGPNKNELEMEVEENVFVERDEEEETSLEAAVPVNVVVVDASQESLKKSRRSRRSAELNETFDGNSDGEEKLKEIPTSSGRDSNAARREKILAEINERAAARLAMEEKNEGASPLYLRNAQVDQQTASGGRKKTPGDGSRFRNVHEKLFGGMESIGDHLNKKQQRHLALTTGASAHLRALATPKTKARERQEMARKVPTSFTKNSPVRKQLPKKPTTAPGFKFDSPHTPGRLNFNFGATTPSRIQSVQQKGQDIAQSRVAETVRKSLPVATSSPAVRIRTRQQPLRPTKQSNNEPPASKVKKLANTASIPKPPVSEKKVPNEPRPIRGGQSHERYTPYKGRIPKFVDTTKMSDVQIDQMKRTGGLKNVHVTQATSRIATATTAVKRSVQLKQAQGRQRLVDSKRQIRA</sequence>
<feature type="compositionally biased region" description="Basic and acidic residues" evidence="1">
    <location>
        <begin position="411"/>
        <end position="433"/>
    </location>
</feature>
<feature type="region of interest" description="Disordered" evidence="1">
    <location>
        <begin position="74"/>
        <end position="97"/>
    </location>
</feature>
<evidence type="ECO:0000313" key="3">
    <source>
        <dbReference type="WBParaSite" id="PSAMB.scaffold884size39385.g9443.t1"/>
    </source>
</evidence>
<feature type="compositionally biased region" description="Polar residues" evidence="1">
    <location>
        <begin position="74"/>
        <end position="90"/>
    </location>
</feature>
<keyword evidence="2" id="KW-1185">Reference proteome</keyword>
<reference evidence="3" key="1">
    <citation type="submission" date="2022-11" db="UniProtKB">
        <authorList>
            <consortium name="WormBaseParasite"/>
        </authorList>
    </citation>
    <scope>IDENTIFICATION</scope>
</reference>
<dbReference type="AlphaFoldDB" id="A0A914XIF6"/>
<protein>
    <submittedName>
        <fullName evidence="3">Uncharacterized protein</fullName>
    </submittedName>
</protein>
<proteinExistence type="predicted"/>
<evidence type="ECO:0000256" key="1">
    <source>
        <dbReference type="SAM" id="MobiDB-lite"/>
    </source>
</evidence>
<feature type="compositionally biased region" description="Basic and acidic residues" evidence="1">
    <location>
        <begin position="283"/>
        <end position="292"/>
    </location>
</feature>
<dbReference type="WBParaSite" id="PSAMB.scaffold884size39385.g9443.t1">
    <property type="protein sequence ID" value="PSAMB.scaffold884size39385.g9443.t1"/>
    <property type="gene ID" value="PSAMB.scaffold884size39385.g9443"/>
</dbReference>
<feature type="region of interest" description="Disordered" evidence="1">
    <location>
        <begin position="140"/>
        <end position="183"/>
    </location>
</feature>
<feature type="region of interest" description="Disordered" evidence="1">
    <location>
        <begin position="362"/>
        <end position="434"/>
    </location>
</feature>
<organism evidence="2 3">
    <name type="scientific">Plectus sambesii</name>
    <dbReference type="NCBI Taxonomy" id="2011161"/>
    <lineage>
        <taxon>Eukaryota</taxon>
        <taxon>Metazoa</taxon>
        <taxon>Ecdysozoa</taxon>
        <taxon>Nematoda</taxon>
        <taxon>Chromadorea</taxon>
        <taxon>Plectida</taxon>
        <taxon>Plectina</taxon>
        <taxon>Plectoidea</taxon>
        <taxon>Plectidae</taxon>
        <taxon>Plectus</taxon>
    </lineage>
</organism>
<dbReference type="Proteomes" id="UP000887566">
    <property type="component" value="Unplaced"/>
</dbReference>
<accession>A0A914XIF6</accession>